<dbReference type="AlphaFoldDB" id="A0A3S4M5Z7"/>
<name>A0A3S4M5Z7_CITKO</name>
<evidence type="ECO:0000313" key="2">
    <source>
        <dbReference type="EMBL" id="VEB91075.1"/>
    </source>
</evidence>
<protein>
    <submittedName>
        <fullName evidence="2">Endo-beta-N-acetylglucosaminidase</fullName>
    </submittedName>
</protein>
<gene>
    <name evidence="2" type="primary">bax_2</name>
    <name evidence="2" type="ORF">NCTC11075_02751</name>
</gene>
<evidence type="ECO:0000313" key="3">
    <source>
        <dbReference type="Proteomes" id="UP000270272"/>
    </source>
</evidence>
<feature type="region of interest" description="Disordered" evidence="1">
    <location>
        <begin position="31"/>
        <end position="74"/>
    </location>
</feature>
<dbReference type="NCBIfam" id="NF007681">
    <property type="entry name" value="PRK10356.1"/>
    <property type="match status" value="1"/>
</dbReference>
<dbReference type="EMBL" id="LR134204">
    <property type="protein sequence ID" value="VEB91075.1"/>
    <property type="molecule type" value="Genomic_DNA"/>
</dbReference>
<dbReference type="PANTHER" id="PTHR40572:SF1">
    <property type="entry name" value="PROTEIN BAX"/>
    <property type="match status" value="1"/>
</dbReference>
<reference evidence="2 3" key="1">
    <citation type="submission" date="2018-12" db="EMBL/GenBank/DDBJ databases">
        <authorList>
            <consortium name="Pathogen Informatics"/>
        </authorList>
    </citation>
    <scope>NUCLEOTIDE SEQUENCE [LARGE SCALE GENOMIC DNA]</scope>
    <source>
        <strain evidence="2 3">NCTC11075</strain>
    </source>
</reference>
<organism evidence="2 3">
    <name type="scientific">Citrobacter koseri</name>
    <name type="common">Citrobacter diversus</name>
    <dbReference type="NCBI Taxonomy" id="545"/>
    <lineage>
        <taxon>Bacteria</taxon>
        <taxon>Pseudomonadati</taxon>
        <taxon>Pseudomonadota</taxon>
        <taxon>Gammaproteobacteria</taxon>
        <taxon>Enterobacterales</taxon>
        <taxon>Enterobacteriaceae</taxon>
        <taxon>Citrobacter</taxon>
    </lineage>
</organism>
<proteinExistence type="predicted"/>
<dbReference type="Proteomes" id="UP000270272">
    <property type="component" value="Chromosome"/>
</dbReference>
<evidence type="ECO:0000256" key="1">
    <source>
        <dbReference type="SAM" id="MobiDB-lite"/>
    </source>
</evidence>
<sequence>MILTPIRRYGAMILMLLTVVFSGEVLAKAHTTTTSQKSHVTKTGHKQVSSKQEYSRNSAKSSSLPDLRKYPSGTPRKKAFLRTVMPFITSQNAAITADRNWLISKQYQNRWSPSERTRMKDIAARYKVKWSGNTRNIPWKYLAGTRRHHPDQ</sequence>
<dbReference type="PANTHER" id="PTHR40572">
    <property type="entry name" value="PROTEIN BAX"/>
    <property type="match status" value="1"/>
</dbReference>
<dbReference type="InterPro" id="IPR053195">
    <property type="entry name" value="Bax-like"/>
</dbReference>
<feature type="compositionally biased region" description="Polar residues" evidence="1">
    <location>
        <begin position="46"/>
        <end position="64"/>
    </location>
</feature>
<accession>A0A3S4M5Z7</accession>